<name>A0ABY4HK98_9FLAO</name>
<evidence type="ECO:0000313" key="2">
    <source>
        <dbReference type="Proteomes" id="UP000830454"/>
    </source>
</evidence>
<dbReference type="Proteomes" id="UP000830454">
    <property type="component" value="Chromosome"/>
</dbReference>
<keyword evidence="2" id="KW-1185">Reference proteome</keyword>
<accession>A0ABY4HK98</accession>
<organism evidence="1 2">
    <name type="scientific">Flavobacterium sediminilitoris</name>
    <dbReference type="NCBI Taxonomy" id="2024526"/>
    <lineage>
        <taxon>Bacteria</taxon>
        <taxon>Pseudomonadati</taxon>
        <taxon>Bacteroidota</taxon>
        <taxon>Flavobacteriia</taxon>
        <taxon>Flavobacteriales</taxon>
        <taxon>Flavobacteriaceae</taxon>
        <taxon>Flavobacterium</taxon>
    </lineage>
</organism>
<reference evidence="1" key="1">
    <citation type="submission" date="2021-12" db="EMBL/GenBank/DDBJ databases">
        <authorList>
            <person name="Cha I.-T."/>
            <person name="Lee K.-E."/>
            <person name="Park S.-J."/>
        </authorList>
    </citation>
    <scope>NUCLEOTIDE SEQUENCE</scope>
    <source>
        <strain evidence="1">YSM-43</strain>
    </source>
</reference>
<gene>
    <name evidence="1" type="ORF">LXD69_13665</name>
</gene>
<dbReference type="RefSeq" id="WP_246915814.1">
    <property type="nucleotide sequence ID" value="NZ_CP090145.1"/>
</dbReference>
<sequence>MIDKIRNSTFYRLIWGLLALHLLNVSIDNPDPNPNHIPEDLTYNEQESIVEFVIEKLLGFENAIAEYDDPDTEEHSKKKTISIDWVVLNPVFKHDLNTLYQATQKILPHYKEPASQAFCKIFSPPPEV</sequence>
<evidence type="ECO:0000313" key="1">
    <source>
        <dbReference type="EMBL" id="UOX33081.1"/>
    </source>
</evidence>
<reference evidence="1" key="2">
    <citation type="submission" date="2022-04" db="EMBL/GenBank/DDBJ databases">
        <title>Complete Genome Sequence of Flavobacterium sediminilitoris YSM-43, Isolated from a Tidal Sediment.</title>
        <authorList>
            <person name="Lee P.A."/>
        </authorList>
    </citation>
    <scope>NUCLEOTIDE SEQUENCE</scope>
    <source>
        <strain evidence="1">YSM-43</strain>
    </source>
</reference>
<proteinExistence type="predicted"/>
<dbReference type="EMBL" id="CP090145">
    <property type="protein sequence ID" value="UOX33081.1"/>
    <property type="molecule type" value="Genomic_DNA"/>
</dbReference>
<protein>
    <submittedName>
        <fullName evidence="1">Uncharacterized protein</fullName>
    </submittedName>
</protein>